<reference evidence="13 14" key="1">
    <citation type="submission" date="2023-06" db="EMBL/GenBank/DDBJ databases">
        <title>Complete Genome Sequence of Flavobacterium keumense K3R-10.</title>
        <authorList>
            <person name="Jeong H."/>
            <person name="Jhang S.Y."/>
            <person name="Kim J.N."/>
        </authorList>
    </citation>
    <scope>NUCLEOTIDE SEQUENCE [LARGE SCALE GENOMIC DNA]</scope>
    <source>
        <strain evidence="13 14">K3R-10</strain>
    </source>
</reference>
<dbReference type="Gene3D" id="2.60.40.1120">
    <property type="entry name" value="Carboxypeptidase-like, regulatory domain"/>
    <property type="match status" value="1"/>
</dbReference>
<accession>A0ABY8N6V9</accession>
<dbReference type="RefSeq" id="WP_264534267.1">
    <property type="nucleotide sequence ID" value="NZ_CP092332.1"/>
</dbReference>
<keyword evidence="14" id="KW-1185">Reference proteome</keyword>
<dbReference type="Pfam" id="PF13715">
    <property type="entry name" value="CarbopepD_reg_2"/>
    <property type="match status" value="1"/>
</dbReference>
<dbReference type="NCBIfam" id="TIGR04056">
    <property type="entry name" value="OMP_RagA_SusC"/>
    <property type="match status" value="1"/>
</dbReference>
<evidence type="ECO:0000259" key="12">
    <source>
        <dbReference type="Pfam" id="PF07715"/>
    </source>
</evidence>
<evidence type="ECO:0000256" key="1">
    <source>
        <dbReference type="ARBA" id="ARBA00004571"/>
    </source>
</evidence>
<keyword evidence="10" id="KW-1133">Transmembrane helix</keyword>
<dbReference type="Gene3D" id="2.40.170.20">
    <property type="entry name" value="TonB-dependent receptor, beta-barrel domain"/>
    <property type="match status" value="1"/>
</dbReference>
<evidence type="ECO:0000256" key="4">
    <source>
        <dbReference type="ARBA" id="ARBA00022692"/>
    </source>
</evidence>
<dbReference type="Gene3D" id="2.170.130.10">
    <property type="entry name" value="TonB-dependent receptor, plug domain"/>
    <property type="match status" value="1"/>
</dbReference>
<comment type="subcellular location">
    <subcellularLocation>
        <location evidence="1 8">Cell outer membrane</location>
        <topology evidence="1 8">Multi-pass membrane protein</topology>
    </subcellularLocation>
</comment>
<dbReference type="InterPro" id="IPR039426">
    <property type="entry name" value="TonB-dep_rcpt-like"/>
</dbReference>
<evidence type="ECO:0000256" key="3">
    <source>
        <dbReference type="ARBA" id="ARBA00022452"/>
    </source>
</evidence>
<dbReference type="InterPro" id="IPR008969">
    <property type="entry name" value="CarboxyPept-like_regulatory"/>
</dbReference>
<gene>
    <name evidence="13" type="ORF">MG292_02505</name>
</gene>
<evidence type="ECO:0000256" key="8">
    <source>
        <dbReference type="PROSITE-ProRule" id="PRU01360"/>
    </source>
</evidence>
<protein>
    <submittedName>
        <fullName evidence="13">TonB-dependent receptor</fullName>
    </submittedName>
</protein>
<evidence type="ECO:0000256" key="5">
    <source>
        <dbReference type="ARBA" id="ARBA00023077"/>
    </source>
</evidence>
<keyword evidence="13" id="KW-0675">Receptor</keyword>
<keyword evidence="7 8" id="KW-0998">Cell outer membrane</keyword>
<dbReference type="Pfam" id="PF00593">
    <property type="entry name" value="TonB_dep_Rec_b-barrel"/>
    <property type="match status" value="1"/>
</dbReference>
<feature type="domain" description="TonB-dependent receptor plug" evidence="12">
    <location>
        <begin position="119"/>
        <end position="225"/>
    </location>
</feature>
<evidence type="ECO:0000313" key="13">
    <source>
        <dbReference type="EMBL" id="WGK95119.1"/>
    </source>
</evidence>
<comment type="similarity">
    <text evidence="8 9">Belongs to the TonB-dependent receptor family.</text>
</comment>
<dbReference type="InterPro" id="IPR000531">
    <property type="entry name" value="Beta-barrel_TonB"/>
</dbReference>
<organism evidence="13 14">
    <name type="scientific">Flavobacterium keumense</name>
    <dbReference type="NCBI Taxonomy" id="1306518"/>
    <lineage>
        <taxon>Bacteria</taxon>
        <taxon>Pseudomonadati</taxon>
        <taxon>Bacteroidota</taxon>
        <taxon>Flavobacteriia</taxon>
        <taxon>Flavobacteriales</taxon>
        <taxon>Flavobacteriaceae</taxon>
        <taxon>Flavobacterium</taxon>
    </lineage>
</organism>
<keyword evidence="4 8" id="KW-0812">Transmembrane</keyword>
<evidence type="ECO:0000256" key="10">
    <source>
        <dbReference type="SAM" id="Phobius"/>
    </source>
</evidence>
<evidence type="ECO:0000259" key="11">
    <source>
        <dbReference type="Pfam" id="PF00593"/>
    </source>
</evidence>
<dbReference type="InterPro" id="IPR012910">
    <property type="entry name" value="Plug_dom"/>
</dbReference>
<dbReference type="InterPro" id="IPR036942">
    <property type="entry name" value="Beta-barrel_TonB_sf"/>
</dbReference>
<sequence>MKIKYFKNQKSIYTIMMLFIVLISFAQQNRLKGKVYSDDGAPLPGASVLVQGTKQGTVTDFDGNFTINANIGSVLIITYVGYIDGKVEVNSQTSYKITLKSATNTLNEIVVTGYSREKKSDISGAITVVKVADIAQESSPNILTALQGRVAGLQINSGGTPGGNDSQITIRGLTTVNSGSAPLWVIDGVQTTNSSALNPEEIESIQVLKDGASAAIYGTSAANGVIVVTTKKGKKGVSEFSFKSEITTNTLRDKIKLLNAQQWADVEYQSQLGAGIAIPTHPILQNNGSGFTIPQFLDANGLVSSSDTDWVKAITQQSISTNTDFSYRKGTDKLNLYSQLSYSKDNGIQKYTYYDRINMRLNASYKLWKDKITIGENLLYSKFNEVKANEFENSILQNPLIPIYTNKGDYAAPIGGGLQDKPNTLANLWSNRNNVQKNNRILGNIYLDYSVLDNLTFNTTLNFDYGTYKFNTASESFSVNGAVPSVFQNITTSAVDNDYLATIFTNTLKYDRKFNKHSVSLLLGVENSARKDNSFTDLIRGVDITGANGYVVKNDAQFQTIIGKVQSYKISQFGSLKYIFNDKYILSGSIRRDGSSRFGPNNKYAIFPAGSFAWNANKENFLKNNKYVSNLKLRASWGVNGNDLIGDYLYLSSFINNSVAGVVEFSDYDIAGTGIGSSSGVLQSRQANPDIKWEKTEQYNVGFDLGLFNDRISIQTDYFVKTTNDLILNPIALSVTGESTPPTINAGSVSNKGFETVLSYKNKSENSFKYGLDVNFAMYKNNVESLDSDSNFLLNNGVAITQKGSPIASFYGLIADGIFRTPEEVAVHADQPGKALGRLRYRDINGDGVINQSDRTIIGSPHPDFIYGVNLYGSYKNFDFSMYFDGKQGNKIYNTQRYLMDFDYFAFNHGTNTLDAWSPSKANSNVPALSTLNTNNELQPSSYYVEDGSYIRLKTISLGYTFNEKITKLLRLNKLRMYLLGQNLFSITSFTGFDYEVSGLSANGIGIAGYGIPHSKSITFGITTNF</sequence>
<evidence type="ECO:0000256" key="6">
    <source>
        <dbReference type="ARBA" id="ARBA00023136"/>
    </source>
</evidence>
<evidence type="ECO:0000313" key="14">
    <source>
        <dbReference type="Proteomes" id="UP001232117"/>
    </source>
</evidence>
<evidence type="ECO:0000256" key="2">
    <source>
        <dbReference type="ARBA" id="ARBA00022448"/>
    </source>
</evidence>
<keyword evidence="3 8" id="KW-1134">Transmembrane beta strand</keyword>
<evidence type="ECO:0000256" key="9">
    <source>
        <dbReference type="RuleBase" id="RU003357"/>
    </source>
</evidence>
<keyword evidence="2 8" id="KW-0813">Transport</keyword>
<keyword evidence="5 9" id="KW-0798">TonB box</keyword>
<dbReference type="Pfam" id="PF07715">
    <property type="entry name" value="Plug"/>
    <property type="match status" value="1"/>
</dbReference>
<dbReference type="InterPro" id="IPR023996">
    <property type="entry name" value="TonB-dep_OMP_SusC/RagA"/>
</dbReference>
<dbReference type="Proteomes" id="UP001232117">
    <property type="component" value="Chromosome"/>
</dbReference>
<proteinExistence type="inferred from homology"/>
<dbReference type="SUPFAM" id="SSF49464">
    <property type="entry name" value="Carboxypeptidase regulatory domain-like"/>
    <property type="match status" value="1"/>
</dbReference>
<keyword evidence="6 8" id="KW-0472">Membrane</keyword>
<dbReference type="SUPFAM" id="SSF56935">
    <property type="entry name" value="Porins"/>
    <property type="match status" value="1"/>
</dbReference>
<name>A0ABY8N6V9_9FLAO</name>
<dbReference type="PROSITE" id="PS52016">
    <property type="entry name" value="TONB_DEPENDENT_REC_3"/>
    <property type="match status" value="1"/>
</dbReference>
<dbReference type="InterPro" id="IPR037066">
    <property type="entry name" value="Plug_dom_sf"/>
</dbReference>
<dbReference type="EMBL" id="CP092332">
    <property type="protein sequence ID" value="WGK95119.1"/>
    <property type="molecule type" value="Genomic_DNA"/>
</dbReference>
<feature type="transmembrane region" description="Helical" evidence="10">
    <location>
        <begin position="12"/>
        <end position="28"/>
    </location>
</feature>
<evidence type="ECO:0000256" key="7">
    <source>
        <dbReference type="ARBA" id="ARBA00023237"/>
    </source>
</evidence>
<feature type="domain" description="TonB-dependent receptor-like beta-barrel" evidence="11">
    <location>
        <begin position="408"/>
        <end position="784"/>
    </location>
</feature>
<dbReference type="NCBIfam" id="TIGR04057">
    <property type="entry name" value="SusC_RagA_signa"/>
    <property type="match status" value="1"/>
</dbReference>
<dbReference type="InterPro" id="IPR023997">
    <property type="entry name" value="TonB-dep_OMP_SusC/RagA_CS"/>
</dbReference>